<dbReference type="InterPro" id="IPR001300">
    <property type="entry name" value="Peptidase_C2_calpain_cat"/>
</dbReference>
<dbReference type="PANTHER" id="PTHR10183:SF382">
    <property type="entry name" value="CALPAIN-15"/>
    <property type="match status" value="1"/>
</dbReference>
<dbReference type="PROSITE" id="PS50330">
    <property type="entry name" value="UIM"/>
    <property type="match status" value="1"/>
</dbReference>
<dbReference type="InterPro" id="IPR022684">
    <property type="entry name" value="Calpain_cysteine_protease"/>
</dbReference>
<dbReference type="PROSITE" id="PS00139">
    <property type="entry name" value="THIOL_PROTEASE_CYS"/>
    <property type="match status" value="1"/>
</dbReference>
<dbReference type="InterPro" id="IPR038765">
    <property type="entry name" value="Papain-like_cys_pep_sf"/>
</dbReference>
<dbReference type="SUPFAM" id="SSF54001">
    <property type="entry name" value="Cysteine proteinases"/>
    <property type="match status" value="1"/>
</dbReference>
<dbReference type="AlphaFoldDB" id="A0A6S8AID7"/>
<dbReference type="InterPro" id="IPR003903">
    <property type="entry name" value="UIM_dom"/>
</dbReference>
<proteinExistence type="inferred from homology"/>
<gene>
    <name evidence="5" type="ORF">ALAG00032_LOCUS2757</name>
    <name evidence="6" type="ORF">ALAG00032_LOCUS2758</name>
    <name evidence="7" type="ORF">ALAG00032_LOCUS2760</name>
</gene>
<evidence type="ECO:0000313" key="6">
    <source>
        <dbReference type="EMBL" id="CAE0362020.1"/>
    </source>
</evidence>
<dbReference type="SMART" id="SM00230">
    <property type="entry name" value="CysPc"/>
    <property type="match status" value="1"/>
</dbReference>
<dbReference type="InterPro" id="IPR036339">
    <property type="entry name" value="PUB-like_dom_sf"/>
</dbReference>
<dbReference type="Gene3D" id="3.90.70.10">
    <property type="entry name" value="Cysteine proteinases"/>
    <property type="match status" value="1"/>
</dbReference>
<feature type="active site" evidence="2 3">
    <location>
        <position position="336"/>
    </location>
</feature>
<feature type="active site" evidence="2 3">
    <location>
        <position position="535"/>
    </location>
</feature>
<keyword evidence="3" id="KW-0788">Thiol protease</keyword>
<comment type="similarity">
    <text evidence="1">Belongs to the peptidase C2 family.</text>
</comment>
<dbReference type="SUPFAM" id="SSF143503">
    <property type="entry name" value="PUG domain-like"/>
    <property type="match status" value="1"/>
</dbReference>
<accession>A0A6S8AID7</accession>
<dbReference type="GO" id="GO:0006508">
    <property type="term" value="P:proteolysis"/>
    <property type="evidence" value="ECO:0007669"/>
    <property type="project" value="UniProtKB-KW"/>
</dbReference>
<dbReference type="GO" id="GO:0004198">
    <property type="term" value="F:calcium-dependent cysteine-type endopeptidase activity"/>
    <property type="evidence" value="ECO:0007669"/>
    <property type="project" value="InterPro"/>
</dbReference>
<evidence type="ECO:0000256" key="3">
    <source>
        <dbReference type="PROSITE-ProRule" id="PRU00239"/>
    </source>
</evidence>
<dbReference type="Gene3D" id="1.20.58.2190">
    <property type="match status" value="1"/>
</dbReference>
<dbReference type="CDD" id="cd00044">
    <property type="entry name" value="CysPc"/>
    <property type="match status" value="1"/>
</dbReference>
<dbReference type="InterPro" id="IPR000169">
    <property type="entry name" value="Pept_cys_AS"/>
</dbReference>
<evidence type="ECO:0000259" key="4">
    <source>
        <dbReference type="PROSITE" id="PS50203"/>
    </source>
</evidence>
<dbReference type="EMBL" id="HBIJ01003879">
    <property type="protein sequence ID" value="CAE0362022.1"/>
    <property type="molecule type" value="Transcribed_RNA"/>
</dbReference>
<dbReference type="PANTHER" id="PTHR10183">
    <property type="entry name" value="CALPAIN"/>
    <property type="match status" value="1"/>
</dbReference>
<evidence type="ECO:0000256" key="2">
    <source>
        <dbReference type="PIRSR" id="PIRSR622684-1"/>
    </source>
</evidence>
<reference evidence="6" key="1">
    <citation type="submission" date="2021-01" db="EMBL/GenBank/DDBJ databases">
        <authorList>
            <person name="Corre E."/>
            <person name="Pelletier E."/>
            <person name="Niang G."/>
            <person name="Scheremetjew M."/>
            <person name="Finn R."/>
            <person name="Kale V."/>
            <person name="Holt S."/>
            <person name="Cochrane G."/>
            <person name="Meng A."/>
            <person name="Brown T."/>
            <person name="Cohen L."/>
        </authorList>
    </citation>
    <scope>NUCLEOTIDE SEQUENCE</scope>
    <source>
        <strain evidence="6">CCMP1510</strain>
    </source>
</reference>
<feature type="active site" evidence="2 3">
    <location>
        <position position="555"/>
    </location>
</feature>
<keyword evidence="3" id="KW-0378">Hydrolase</keyword>
<dbReference type="PROSITE" id="PS50203">
    <property type="entry name" value="CALPAIN_CAT"/>
    <property type="match status" value="1"/>
</dbReference>
<sequence length="927" mass="101833">MGINQSQAQKLPILEASLDAAERSVVEDALKLVEKCLASPEEKKFRRLKTTSSLFRQRFGERIGGIQVLFALGFEEDGDRLVLSDEMFGVVRQAFAVIKKTMEKRLLDDATEEKNHHQEIDEEALLAQAIAMSQEEDALSKAEIKDQKERLFKEAFQRGLAAGLSANEAAARAIEETTATDNITKEEKSFQRKESMEHVADEQLAAINLMYKEDGIEFIDPSFPPTSTSLYIDPTDEKLWKCVGCGKKNQIPAEINSQQNVLRMMQEQNQGHLRDIGCSFCHRRQVLLEVAMRPAGWARPRDLRDDLTLQKSNVPWQIFRGEPRADDARQGAVGNCWFVCALSILADRAPDLLQALLITKIYNPAGAYQVRLNLGGLWQVVTIDDTLPITALETVAYVKPARRSLWAPLIEKAAAKLHGSYEALSGGSFAEAFSMLTGFPVGRIMLDTYRRDLRAFDLAFMGINAATEVDKARLKHQEAFDARFDTVQDAEIELFAQLFSLQESGFAVGASTSVLAEKETAFEAEMRALGLQTRHAYGLLDVRRYQDEYLVKLRNPNGVALWRGAWSASDAGRWNASAMQALGIDKEDAGVFWMPIAHFAKYFVELTVCRLLPQRVESRTSGWLASAFGPGEAVSLETYARTEVDFGLYQEPHARRGIEAEGTALDLGLAVLKLPEYTLVTSTKRQAHRAGACASATLELDAYSSSYLVVPLCFGHVRSQEPRKFVAAIHSTAPLVINTVHCDASLQARALIALALRHGQKSIILRIPNGGPEVLIFYALQDEAGTCIVAENKSPYPCLAELHCGDSTTGFICTRGQALSTQDVVPSNSRLVLAVFSRAEKAQKFRLEMGYGAQVLQQLPQVSSIPDLDHLGELKPLHLPISIPQNEQLPFLGIPPAPPSSAASGGGGASLSAADLEAALRGAMGGS</sequence>
<evidence type="ECO:0000313" key="5">
    <source>
        <dbReference type="EMBL" id="CAE0362019.1"/>
    </source>
</evidence>
<dbReference type="EMBL" id="HBIJ01003877">
    <property type="protein sequence ID" value="CAE0362020.1"/>
    <property type="molecule type" value="Transcribed_RNA"/>
</dbReference>
<evidence type="ECO:0000256" key="1">
    <source>
        <dbReference type="ARBA" id="ARBA00007623"/>
    </source>
</evidence>
<dbReference type="GO" id="GO:0005737">
    <property type="term" value="C:cytoplasm"/>
    <property type="evidence" value="ECO:0007669"/>
    <property type="project" value="TreeGrafter"/>
</dbReference>
<feature type="domain" description="Calpain catalytic" evidence="4">
    <location>
        <begin position="217"/>
        <end position="612"/>
    </location>
</feature>
<name>A0A6S8AID7_9STRA</name>
<protein>
    <recommendedName>
        <fullName evidence="4">Calpain catalytic domain-containing protein</fullName>
    </recommendedName>
</protein>
<keyword evidence="3" id="KW-0645">Protease</keyword>
<dbReference type="SMART" id="SM00580">
    <property type="entry name" value="PUG"/>
    <property type="match status" value="1"/>
</dbReference>
<organism evidence="6">
    <name type="scientific">Aureoumbra lagunensis</name>
    <dbReference type="NCBI Taxonomy" id="44058"/>
    <lineage>
        <taxon>Eukaryota</taxon>
        <taxon>Sar</taxon>
        <taxon>Stramenopiles</taxon>
        <taxon>Ochrophyta</taxon>
        <taxon>Pelagophyceae</taxon>
        <taxon>Pelagomonadales</taxon>
        <taxon>Aureoumbra</taxon>
    </lineage>
</organism>
<dbReference type="EMBL" id="HBIJ01003876">
    <property type="protein sequence ID" value="CAE0362019.1"/>
    <property type="molecule type" value="Transcribed_RNA"/>
</dbReference>
<dbReference type="Pfam" id="PF00648">
    <property type="entry name" value="Peptidase_C2"/>
    <property type="match status" value="1"/>
</dbReference>
<evidence type="ECO:0000313" key="7">
    <source>
        <dbReference type="EMBL" id="CAE0362022.1"/>
    </source>
</evidence>